<keyword evidence="9" id="KW-1185">Reference proteome</keyword>
<evidence type="ECO:0000256" key="1">
    <source>
        <dbReference type="ARBA" id="ARBA00004141"/>
    </source>
</evidence>
<feature type="transmembrane region" description="Helical" evidence="6">
    <location>
        <begin position="28"/>
        <end position="51"/>
    </location>
</feature>
<dbReference type="PANTHER" id="PTHR38459:SF1">
    <property type="entry name" value="PROPHAGE BACTOPRENOL-LINKED GLUCOSE TRANSLOCASE HOMOLOG"/>
    <property type="match status" value="1"/>
</dbReference>
<protein>
    <submittedName>
        <fullName evidence="8">GtrA family protein</fullName>
    </submittedName>
</protein>
<dbReference type="Pfam" id="PF04138">
    <property type="entry name" value="GtrA_DPMS_TM"/>
    <property type="match status" value="1"/>
</dbReference>
<comment type="similarity">
    <text evidence="2">Belongs to the GtrA family.</text>
</comment>
<proteinExistence type="inferred from homology"/>
<name>A0ABR9SIP5_9BURK</name>
<reference evidence="8 9" key="1">
    <citation type="submission" date="2020-10" db="EMBL/GenBank/DDBJ databases">
        <title>Draft genome of Ramlibacter aquaticus LMG 30558.</title>
        <authorList>
            <person name="Props R."/>
        </authorList>
    </citation>
    <scope>NUCLEOTIDE SEQUENCE [LARGE SCALE GENOMIC DNA]</scope>
    <source>
        <strain evidence="8 9">LMG 30558</strain>
    </source>
</reference>
<evidence type="ECO:0000313" key="8">
    <source>
        <dbReference type="EMBL" id="MBE7942223.1"/>
    </source>
</evidence>
<evidence type="ECO:0000259" key="7">
    <source>
        <dbReference type="Pfam" id="PF04138"/>
    </source>
</evidence>
<dbReference type="Proteomes" id="UP000715965">
    <property type="component" value="Unassembled WGS sequence"/>
</dbReference>
<keyword evidence="4 6" id="KW-1133">Transmembrane helix</keyword>
<comment type="caution">
    <text evidence="8">The sequence shown here is derived from an EMBL/GenBank/DDBJ whole genome shotgun (WGS) entry which is preliminary data.</text>
</comment>
<dbReference type="RefSeq" id="WP_193781776.1">
    <property type="nucleotide sequence ID" value="NZ_JADDOJ010000085.1"/>
</dbReference>
<dbReference type="PANTHER" id="PTHR38459">
    <property type="entry name" value="PROPHAGE BACTOPRENOL-LINKED GLUCOSE TRANSLOCASE HOMOLOG"/>
    <property type="match status" value="1"/>
</dbReference>
<evidence type="ECO:0000256" key="3">
    <source>
        <dbReference type="ARBA" id="ARBA00022692"/>
    </source>
</evidence>
<evidence type="ECO:0000313" key="9">
    <source>
        <dbReference type="Proteomes" id="UP000715965"/>
    </source>
</evidence>
<feature type="transmembrane region" description="Helical" evidence="6">
    <location>
        <begin position="106"/>
        <end position="123"/>
    </location>
</feature>
<keyword evidence="5 6" id="KW-0472">Membrane</keyword>
<comment type="subcellular location">
    <subcellularLocation>
        <location evidence="1">Membrane</location>
        <topology evidence="1">Multi-pass membrane protein</topology>
    </subcellularLocation>
</comment>
<sequence length="133" mass="14458">MLSAQFVRFVVAGGLAAAANYGSRFLFSVWLPYALAITCAYLVGMTVAFLLMRKHVFSAVGQPLLPQVVKFAVVNLFALVQTLVVSLVLARWGLPALGVRQHVESIAHLVGVVVPVFTSFVGHRQLTFRRSTS</sequence>
<dbReference type="InterPro" id="IPR007267">
    <property type="entry name" value="GtrA_DPMS_TM"/>
</dbReference>
<evidence type="ECO:0000256" key="6">
    <source>
        <dbReference type="SAM" id="Phobius"/>
    </source>
</evidence>
<keyword evidence="3 6" id="KW-0812">Transmembrane</keyword>
<gene>
    <name evidence="8" type="ORF">IM725_16740</name>
</gene>
<feature type="domain" description="GtrA/DPMS transmembrane" evidence="7">
    <location>
        <begin position="8"/>
        <end position="128"/>
    </location>
</feature>
<evidence type="ECO:0000256" key="4">
    <source>
        <dbReference type="ARBA" id="ARBA00022989"/>
    </source>
</evidence>
<organism evidence="8 9">
    <name type="scientific">Ramlibacter aquaticus</name>
    <dbReference type="NCBI Taxonomy" id="2780094"/>
    <lineage>
        <taxon>Bacteria</taxon>
        <taxon>Pseudomonadati</taxon>
        <taxon>Pseudomonadota</taxon>
        <taxon>Betaproteobacteria</taxon>
        <taxon>Burkholderiales</taxon>
        <taxon>Comamonadaceae</taxon>
        <taxon>Ramlibacter</taxon>
    </lineage>
</organism>
<dbReference type="InterPro" id="IPR051401">
    <property type="entry name" value="GtrA_CellWall_Glycosyl"/>
</dbReference>
<evidence type="ECO:0000256" key="2">
    <source>
        <dbReference type="ARBA" id="ARBA00009399"/>
    </source>
</evidence>
<evidence type="ECO:0000256" key="5">
    <source>
        <dbReference type="ARBA" id="ARBA00023136"/>
    </source>
</evidence>
<dbReference type="EMBL" id="JADDOJ010000085">
    <property type="protein sequence ID" value="MBE7942223.1"/>
    <property type="molecule type" value="Genomic_DNA"/>
</dbReference>
<accession>A0ABR9SIP5</accession>
<feature type="transmembrane region" description="Helical" evidence="6">
    <location>
        <begin position="72"/>
        <end position="94"/>
    </location>
</feature>